<dbReference type="PANTHER" id="PTHR32479">
    <property type="entry name" value="GLYCOLATE OXIDASE IRON-SULFUR SUBUNIT"/>
    <property type="match status" value="1"/>
</dbReference>
<dbReference type="Gene3D" id="1.10.1060.10">
    <property type="entry name" value="Alpha-helical ferredoxin"/>
    <property type="match status" value="1"/>
</dbReference>
<dbReference type="PANTHER" id="PTHR32479:SF17">
    <property type="entry name" value="GLYCOLATE OXIDASE IRON-SULFUR SUBUNIT"/>
    <property type="match status" value="1"/>
</dbReference>
<keyword evidence="1 6" id="KW-0004">4Fe-4S</keyword>
<keyword evidence="6" id="KW-0813">Transport</keyword>
<organism evidence="8 9">
    <name type="scientific">Ectothiorhodosinus mongolicus</name>
    <dbReference type="NCBI Taxonomy" id="233100"/>
    <lineage>
        <taxon>Bacteria</taxon>
        <taxon>Pseudomonadati</taxon>
        <taxon>Pseudomonadota</taxon>
        <taxon>Gammaproteobacteria</taxon>
        <taxon>Chromatiales</taxon>
        <taxon>Ectothiorhodospiraceae</taxon>
        <taxon>Ectothiorhodosinus</taxon>
    </lineage>
</organism>
<dbReference type="PROSITE" id="PS00198">
    <property type="entry name" value="4FE4S_FER_1"/>
    <property type="match status" value="2"/>
</dbReference>
<dbReference type="Proteomes" id="UP000223759">
    <property type="component" value="Unassembled WGS sequence"/>
</dbReference>
<dbReference type="GO" id="GO:0046872">
    <property type="term" value="F:metal ion binding"/>
    <property type="evidence" value="ECO:0007669"/>
    <property type="project" value="UniProtKB-UniRule"/>
</dbReference>
<evidence type="ECO:0000313" key="8">
    <source>
        <dbReference type="EMBL" id="SIT66585.1"/>
    </source>
</evidence>
<evidence type="ECO:0000256" key="2">
    <source>
        <dbReference type="ARBA" id="ARBA00022723"/>
    </source>
</evidence>
<feature type="domain" description="4Fe-4S ferredoxin-type" evidence="7">
    <location>
        <begin position="55"/>
        <end position="78"/>
    </location>
</feature>
<comment type="catalytic activity">
    <reaction evidence="6">
        <text>(R)-lactate + A = pyruvate + AH2</text>
        <dbReference type="Rhea" id="RHEA:15089"/>
        <dbReference type="ChEBI" id="CHEBI:13193"/>
        <dbReference type="ChEBI" id="CHEBI:15361"/>
        <dbReference type="ChEBI" id="CHEBI:16004"/>
        <dbReference type="ChEBI" id="CHEBI:17499"/>
    </reaction>
</comment>
<dbReference type="GO" id="GO:0019154">
    <property type="term" value="F:glycolate dehydrogenase activity"/>
    <property type="evidence" value="ECO:0007669"/>
    <property type="project" value="UniProtKB-EC"/>
</dbReference>
<reference evidence="8 9" key="1">
    <citation type="submission" date="2017-01" db="EMBL/GenBank/DDBJ databases">
        <authorList>
            <person name="Mah S.A."/>
            <person name="Swanson W.J."/>
            <person name="Moy G.W."/>
            <person name="Vacquier V.D."/>
        </authorList>
    </citation>
    <scope>NUCLEOTIDE SEQUENCE [LARGE SCALE GENOMIC DNA]</scope>
    <source>
        <strain evidence="8 9">M9</strain>
    </source>
</reference>
<dbReference type="InterPro" id="IPR009051">
    <property type="entry name" value="Helical_ferredxn"/>
</dbReference>
<evidence type="ECO:0000256" key="6">
    <source>
        <dbReference type="PIRNR" id="PIRNR000139"/>
    </source>
</evidence>
<evidence type="ECO:0000259" key="7">
    <source>
        <dbReference type="PROSITE" id="PS51379"/>
    </source>
</evidence>
<comment type="catalytic activity">
    <reaction evidence="6">
        <text>glycolate + A = glyoxylate + AH2</text>
        <dbReference type="Rhea" id="RHEA:21264"/>
        <dbReference type="ChEBI" id="CHEBI:13193"/>
        <dbReference type="ChEBI" id="CHEBI:17499"/>
        <dbReference type="ChEBI" id="CHEBI:29805"/>
        <dbReference type="ChEBI" id="CHEBI:36655"/>
        <dbReference type="EC" id="1.1.99.14"/>
    </reaction>
</comment>
<dbReference type="SUPFAM" id="SSF54862">
    <property type="entry name" value="4Fe-4S ferredoxins"/>
    <property type="match status" value="1"/>
</dbReference>
<evidence type="ECO:0000256" key="5">
    <source>
        <dbReference type="ARBA" id="ARBA00023014"/>
    </source>
</evidence>
<dbReference type="GO" id="GO:0051539">
    <property type="term" value="F:4 iron, 4 sulfur cluster binding"/>
    <property type="evidence" value="ECO:0007669"/>
    <property type="project" value="UniProtKB-UniRule"/>
</dbReference>
<evidence type="ECO:0000256" key="4">
    <source>
        <dbReference type="ARBA" id="ARBA00023004"/>
    </source>
</evidence>
<dbReference type="InterPro" id="IPR004017">
    <property type="entry name" value="Cys_rich_dom"/>
</dbReference>
<dbReference type="InterPro" id="IPR012257">
    <property type="entry name" value="Glc_ox_4Fe-4S"/>
</dbReference>
<name>A0A1R3VPM1_9GAMM</name>
<protein>
    <recommendedName>
        <fullName evidence="6">Glycolate oxidase iron-sulfur subunit</fullName>
        <ecNumber evidence="6">1.1.99.14</ecNumber>
    </recommendedName>
</protein>
<dbReference type="EMBL" id="FTPK01000001">
    <property type="protein sequence ID" value="SIT66585.1"/>
    <property type="molecule type" value="Genomic_DNA"/>
</dbReference>
<accession>A0A1R3VPM1</accession>
<proteinExistence type="predicted"/>
<feature type="domain" description="4Fe-4S ferredoxin-type" evidence="7">
    <location>
        <begin position="3"/>
        <end position="33"/>
    </location>
</feature>
<dbReference type="InterPro" id="IPR017900">
    <property type="entry name" value="4Fe4S_Fe_S_CS"/>
</dbReference>
<dbReference type="RefSeq" id="WP_076754855.1">
    <property type="nucleotide sequence ID" value="NZ_CP023018.1"/>
</dbReference>
<keyword evidence="4 6" id="KW-0408">Iron</keyword>
<dbReference type="PIRSF" id="PIRSF000139">
    <property type="entry name" value="Glc_ox_4Fe-4S"/>
    <property type="match status" value="1"/>
</dbReference>
<dbReference type="Pfam" id="PF02754">
    <property type="entry name" value="CCG"/>
    <property type="match status" value="2"/>
</dbReference>
<comment type="function">
    <text evidence="6">Component of a complex that catalyzes the oxidation of glycolate to glyoxylate.</text>
</comment>
<gene>
    <name evidence="8" type="ORF">SAMN05216526_0640</name>
</gene>
<dbReference type="PROSITE" id="PS51379">
    <property type="entry name" value="4FE4S_FER_2"/>
    <property type="match status" value="2"/>
</dbReference>
<comment type="cofactor">
    <cofactor evidence="6">
        <name>[4Fe-4S] cluster</name>
        <dbReference type="ChEBI" id="CHEBI:49883"/>
    </cofactor>
    <text evidence="6">Binds 2 [4Fe-4S] clusters.</text>
</comment>
<dbReference type="Pfam" id="PF13183">
    <property type="entry name" value="Fer4_8"/>
    <property type="match status" value="1"/>
</dbReference>
<keyword evidence="2 6" id="KW-0479">Metal-binding</keyword>
<keyword evidence="6" id="KW-0249">Electron transport</keyword>
<evidence type="ECO:0000313" key="9">
    <source>
        <dbReference type="Proteomes" id="UP000223759"/>
    </source>
</evidence>
<dbReference type="AlphaFoldDB" id="A0A1R3VPM1"/>
<dbReference type="InterPro" id="IPR017896">
    <property type="entry name" value="4Fe4S_Fe-S-bd"/>
</dbReference>
<evidence type="ECO:0000256" key="3">
    <source>
        <dbReference type="ARBA" id="ARBA00022737"/>
    </source>
</evidence>
<keyword evidence="9" id="KW-1185">Reference proteome</keyword>
<dbReference type="EC" id="1.1.99.14" evidence="6"/>
<keyword evidence="5 6" id="KW-0411">Iron-sulfur</keyword>
<dbReference type="STRING" id="233100.SAMN05216526_0640"/>
<keyword evidence="3" id="KW-0677">Repeat</keyword>
<evidence type="ECO:0000256" key="1">
    <source>
        <dbReference type="ARBA" id="ARBA00022485"/>
    </source>
</evidence>
<sequence length="387" mass="41314">MKFSEQLQATDLCVKCGLCLPHCPTYGLSQNEADSPRGRINLMQGLMQGIMHESATARSHLESCLQCRACEAVCPSKVPFGHLMDITRAELIPPQGAPRLAEQLLQRPMLKAGVALGGQGVRALGLQRPLSHWPSLAPLRLMGIAPPKAQAESDADVFLFTGCTASVFDGEALQATKRILEALGLKLSIPKHDLCCGALHQHAGRAAQAVQQQAEVQASLQGFEGAVLALNSGCGATLTEYSRVTSPWADRVVDLPTLLLKQKLSALAWRADPVRVAVHTPCTQRNVLKSHAATLALLAQLPGVGIVPLAENDRCCGAAGTHMLTHKQQAEALLSPKLDALEDAKVDILVTANIGCALHFQQGLAKRRQELPVVHIASFIGSRLPEA</sequence>